<reference evidence="3" key="1">
    <citation type="submission" date="2022-11" db="UniProtKB">
        <authorList>
            <consortium name="WormBaseParasite"/>
        </authorList>
    </citation>
    <scope>IDENTIFICATION</scope>
</reference>
<sequence>MSFIGTSWYTIDKRLNSILSIFRCNFRLKLFRHLLPTTFANLVYAFITLCVVLYLKYLVGIFYQSRLILLFLYKRIMWRLTHAVLLSTRWLMLVQGVLKCELLSNS</sequence>
<feature type="transmembrane region" description="Helical" evidence="1">
    <location>
        <begin position="39"/>
        <end position="59"/>
    </location>
</feature>
<dbReference type="WBParaSite" id="PgE108_g002_t04">
    <property type="protein sequence ID" value="PgE108_g002_t04"/>
    <property type="gene ID" value="PgE108_g002"/>
</dbReference>
<organism evidence="2 3">
    <name type="scientific">Parascaris univalens</name>
    <name type="common">Nematode worm</name>
    <dbReference type="NCBI Taxonomy" id="6257"/>
    <lineage>
        <taxon>Eukaryota</taxon>
        <taxon>Metazoa</taxon>
        <taxon>Ecdysozoa</taxon>
        <taxon>Nematoda</taxon>
        <taxon>Chromadorea</taxon>
        <taxon>Rhabditida</taxon>
        <taxon>Spirurina</taxon>
        <taxon>Ascaridomorpha</taxon>
        <taxon>Ascaridoidea</taxon>
        <taxon>Ascarididae</taxon>
        <taxon>Parascaris</taxon>
    </lineage>
</organism>
<keyword evidence="1" id="KW-0812">Transmembrane</keyword>
<evidence type="ECO:0000313" key="3">
    <source>
        <dbReference type="WBParaSite" id="PgE108_g002_t04"/>
    </source>
</evidence>
<evidence type="ECO:0000313" key="2">
    <source>
        <dbReference type="Proteomes" id="UP000887569"/>
    </source>
</evidence>
<dbReference type="Proteomes" id="UP000887569">
    <property type="component" value="Unplaced"/>
</dbReference>
<keyword evidence="1" id="KW-1133">Transmembrane helix</keyword>
<evidence type="ECO:0000256" key="1">
    <source>
        <dbReference type="SAM" id="Phobius"/>
    </source>
</evidence>
<proteinExistence type="predicted"/>
<dbReference type="AlphaFoldDB" id="A0A915A0Y6"/>
<keyword evidence="1" id="KW-0472">Membrane</keyword>
<name>A0A915A0Y6_PARUN</name>
<keyword evidence="2" id="KW-1185">Reference proteome</keyword>
<accession>A0A915A0Y6</accession>
<protein>
    <submittedName>
        <fullName evidence="3">Uncharacterized protein</fullName>
    </submittedName>
</protein>
<feature type="transmembrane region" description="Helical" evidence="1">
    <location>
        <begin position="80"/>
        <end position="98"/>
    </location>
</feature>